<evidence type="ECO:0000313" key="2">
    <source>
        <dbReference type="Proteomes" id="UP000054821"/>
    </source>
</evidence>
<reference evidence="1 2" key="1">
    <citation type="journal article" date="2016" name="Genome Announc.">
        <title>Draft Whole-Genome Sequence of Trichoderma gamsii T6085, a Promising Biocontrol Agent of Fusarium Head Blight on Wheat.</title>
        <authorList>
            <person name="Baroncelli R."/>
            <person name="Zapparata A."/>
            <person name="Piaggeschi G."/>
            <person name="Sarrocco S."/>
            <person name="Vannacci G."/>
        </authorList>
    </citation>
    <scope>NUCLEOTIDE SEQUENCE [LARGE SCALE GENOMIC DNA]</scope>
    <source>
        <strain evidence="1 2">T6085</strain>
    </source>
</reference>
<comment type="caution">
    <text evidence="1">The sequence shown here is derived from an EMBL/GenBank/DDBJ whole genome shotgun (WGS) entry which is preliminary data.</text>
</comment>
<gene>
    <name evidence="1" type="ORF">TGAM01_v204999</name>
</gene>
<protein>
    <submittedName>
        <fullName evidence="1">Uncharacterized protein</fullName>
    </submittedName>
</protein>
<dbReference type="AlphaFoldDB" id="A0A2P4ZP35"/>
<proteinExistence type="predicted"/>
<name>A0A2P4ZP35_9HYPO</name>
<dbReference type="EMBL" id="JPDN02000015">
    <property type="protein sequence ID" value="PON26055.1"/>
    <property type="molecule type" value="Genomic_DNA"/>
</dbReference>
<accession>A0A2P4ZP35</accession>
<dbReference type="STRING" id="398673.A0A2P4ZP35"/>
<organism evidence="1 2">
    <name type="scientific">Trichoderma gamsii</name>
    <dbReference type="NCBI Taxonomy" id="398673"/>
    <lineage>
        <taxon>Eukaryota</taxon>
        <taxon>Fungi</taxon>
        <taxon>Dikarya</taxon>
        <taxon>Ascomycota</taxon>
        <taxon>Pezizomycotina</taxon>
        <taxon>Sordariomycetes</taxon>
        <taxon>Hypocreomycetidae</taxon>
        <taxon>Hypocreales</taxon>
        <taxon>Hypocreaceae</taxon>
        <taxon>Trichoderma</taxon>
    </lineage>
</organism>
<sequence>MRGYYQSKTPIEVGMWLFVEKNRQPINDSVKRELLARNGIPNAPSPIASIDNNTVQIGTQHTQENQDAVGQSPENAGGNGVRPDLAAQMSRLQLHRPIDFRQDSMSSRAYPSRTVIGFETLPVSYPLLENVICFGTHYIQMPLRASPYNDRLAYCSPVLTWSDTSNCSISFLVEEIPQQTIPNNGQCWHRMFKNATIVKRIPIRRKSVARVGLEIPLNIMAGLARTRRMEEFNGKCFLKGFSAMLAPTKRSGDTIIWHYVYKEDGSYISFLDNSGGLEHVNNVDVETSRHVVGRCMEAKIYAGSSKAEPVSCSHLPKPQADDLFSNISVSLGRYVVGGSPYMLGAKDTPIHISEDGYIPRLKWISRKFVLLWDEANKRGWLVNGTTALLHLVRASLNHDSKDEFKPAFLFKRKLICYDLTSLGRNGSTYLGRTTERSDERQRSIAYEERWATALPMK</sequence>
<evidence type="ECO:0000313" key="1">
    <source>
        <dbReference type="EMBL" id="PON26055.1"/>
    </source>
</evidence>
<dbReference type="RefSeq" id="XP_018663242.1">
    <property type="nucleotide sequence ID" value="XM_018803545.1"/>
</dbReference>
<dbReference type="Proteomes" id="UP000054821">
    <property type="component" value="Unassembled WGS sequence"/>
</dbReference>
<dbReference type="GeneID" id="29983628"/>
<keyword evidence="2" id="KW-1185">Reference proteome</keyword>